<feature type="region of interest" description="Disordered" evidence="1">
    <location>
        <begin position="1"/>
        <end position="139"/>
    </location>
</feature>
<keyword evidence="2" id="KW-0472">Membrane</keyword>
<feature type="transmembrane region" description="Helical" evidence="2">
    <location>
        <begin position="171"/>
        <end position="190"/>
    </location>
</feature>
<feature type="transmembrane region" description="Helical" evidence="2">
    <location>
        <begin position="288"/>
        <end position="308"/>
    </location>
</feature>
<dbReference type="GO" id="GO:0006654">
    <property type="term" value="P:phosphatidic acid biosynthetic process"/>
    <property type="evidence" value="ECO:0007669"/>
    <property type="project" value="TreeGrafter"/>
</dbReference>
<dbReference type="EMBL" id="AMKT01000010">
    <property type="protein sequence ID" value="OXG29208.1"/>
    <property type="molecule type" value="Genomic_DNA"/>
</dbReference>
<evidence type="ECO:0000256" key="2">
    <source>
        <dbReference type="SAM" id="Phobius"/>
    </source>
</evidence>
<dbReference type="GO" id="GO:0004143">
    <property type="term" value="F:ATP-dependent diacylglycerol kinase activity"/>
    <property type="evidence" value="ECO:0007669"/>
    <property type="project" value="InterPro"/>
</dbReference>
<dbReference type="OrthoDB" id="5673at2759"/>
<evidence type="ECO:0000313" key="3">
    <source>
        <dbReference type="EMBL" id="OXG29208.1"/>
    </source>
</evidence>
<dbReference type="InterPro" id="IPR037997">
    <property type="entry name" value="Dgk1-like"/>
</dbReference>
<keyword evidence="2" id="KW-1133">Transmembrane helix</keyword>
<feature type="compositionally biased region" description="Basic residues" evidence="1">
    <location>
        <begin position="120"/>
        <end position="134"/>
    </location>
</feature>
<dbReference type="GO" id="GO:0005789">
    <property type="term" value="C:endoplasmic reticulum membrane"/>
    <property type="evidence" value="ECO:0007669"/>
    <property type="project" value="TreeGrafter"/>
</dbReference>
<name>A0A854QMC7_CRYNE</name>
<dbReference type="PANTHER" id="PTHR31303">
    <property type="entry name" value="CTP-DEPENDENT DIACYLGLYCEROL KINASE 1"/>
    <property type="match status" value="1"/>
</dbReference>
<feature type="compositionally biased region" description="Polar residues" evidence="1">
    <location>
        <begin position="95"/>
        <end position="115"/>
    </location>
</feature>
<feature type="compositionally biased region" description="Low complexity" evidence="1">
    <location>
        <begin position="25"/>
        <end position="44"/>
    </location>
</feature>
<proteinExistence type="predicted"/>
<dbReference type="Proteomes" id="UP000199727">
    <property type="component" value="Unassembled WGS sequence"/>
</dbReference>
<sequence length="385" mass="40653">MASVKVNSPPSIAAENGVGLRDWDGNANASASASASGNENASNETGTASARQRKNPPRGARPSLGVNGDAPLSHLDTIPSRPPSPPYIQAGSPIPAQTQNQSYPPPAASTQTGTGSRPVVTRKRRSSSIKRKPSPGKVPEKVVDWEIPRKTFHSSIGFLTLYLNHLTPPSLSPLLAVLSALLLFVLVTDLPRLRFPASRYAELWEACVGFLMRESEREKVNGVVWYLIGVIFVLGLYPRDVGVVAILLLSWADTTASTLGRLWGRYTPPLPSHVPGIRLLPFAPRKSLAGFLAAAVTGALITIGFWGGSGAAEKTVGYGGGEWKVLTEGVWGSKGLGMGLTAGVVGVGGAVVEALDLGLDDNVTLPILSGAIIWAWFGFTNWLLP</sequence>
<reference evidence="3 4" key="1">
    <citation type="submission" date="2017-06" db="EMBL/GenBank/DDBJ databases">
        <title>Global population genomics of the pathogenic fungus Cryptococcus neoformans var. grubii.</title>
        <authorList>
            <person name="Cuomo C."/>
            <person name="Litvintseva A."/>
            <person name="Chen Y."/>
            <person name="Young S."/>
            <person name="Zeng Q."/>
            <person name="Chapman S."/>
            <person name="Gujja S."/>
            <person name="Saif S."/>
            <person name="Birren B."/>
        </authorList>
    </citation>
    <scope>NUCLEOTIDE SEQUENCE [LARGE SCALE GENOMIC DNA]</scope>
    <source>
        <strain evidence="3 4">Tu259-1</strain>
    </source>
</reference>
<comment type="caution">
    <text evidence="3">The sequence shown here is derived from an EMBL/GenBank/DDBJ whole genome shotgun (WGS) entry which is preliminary data.</text>
</comment>
<accession>A0A854QMC7</accession>
<organism evidence="3 4">
    <name type="scientific">Cryptococcus neoformans Tu259-1</name>
    <dbReference type="NCBI Taxonomy" id="1230072"/>
    <lineage>
        <taxon>Eukaryota</taxon>
        <taxon>Fungi</taxon>
        <taxon>Dikarya</taxon>
        <taxon>Basidiomycota</taxon>
        <taxon>Agaricomycotina</taxon>
        <taxon>Tremellomycetes</taxon>
        <taxon>Tremellales</taxon>
        <taxon>Cryptococcaceae</taxon>
        <taxon>Cryptococcus</taxon>
        <taxon>Cryptococcus neoformans species complex</taxon>
    </lineage>
</organism>
<feature type="compositionally biased region" description="Polar residues" evidence="1">
    <location>
        <begin position="1"/>
        <end position="10"/>
    </location>
</feature>
<keyword evidence="2" id="KW-0812">Transmembrane</keyword>
<feature type="transmembrane region" description="Helical" evidence="2">
    <location>
        <begin position="363"/>
        <end position="384"/>
    </location>
</feature>
<protein>
    <recommendedName>
        <fullName evidence="5">Phosphatidate cytidylyltransferase</fullName>
    </recommendedName>
</protein>
<evidence type="ECO:0000256" key="1">
    <source>
        <dbReference type="SAM" id="MobiDB-lite"/>
    </source>
</evidence>
<evidence type="ECO:0008006" key="5">
    <source>
        <dbReference type="Google" id="ProtNLM"/>
    </source>
</evidence>
<dbReference type="PANTHER" id="PTHR31303:SF1">
    <property type="entry name" value="CTP-DEPENDENT DIACYLGLYCEROL KINASE 1"/>
    <property type="match status" value="1"/>
</dbReference>
<evidence type="ECO:0000313" key="4">
    <source>
        <dbReference type="Proteomes" id="UP000199727"/>
    </source>
</evidence>
<dbReference type="AlphaFoldDB" id="A0A854QMC7"/>
<gene>
    <name evidence="3" type="ORF">C361_00865</name>
</gene>
<feature type="transmembrane region" description="Helical" evidence="2">
    <location>
        <begin position="220"/>
        <end position="237"/>
    </location>
</feature>